<dbReference type="PANTHER" id="PTHR43357:SF4">
    <property type="entry name" value="INNER MEMBRANE ABC TRANSPORTER PERMEASE PROTEIN YDCV"/>
    <property type="match status" value="1"/>
</dbReference>
<keyword evidence="5 8" id="KW-0812">Transmembrane</keyword>
<dbReference type="GO" id="GO:0005886">
    <property type="term" value="C:plasma membrane"/>
    <property type="evidence" value="ECO:0007669"/>
    <property type="project" value="UniProtKB-SubCell"/>
</dbReference>
<evidence type="ECO:0000256" key="5">
    <source>
        <dbReference type="ARBA" id="ARBA00022692"/>
    </source>
</evidence>
<dbReference type="GO" id="GO:0055085">
    <property type="term" value="P:transmembrane transport"/>
    <property type="evidence" value="ECO:0007669"/>
    <property type="project" value="InterPro"/>
</dbReference>
<evidence type="ECO:0000256" key="2">
    <source>
        <dbReference type="ARBA" id="ARBA00022448"/>
    </source>
</evidence>
<dbReference type="InterPro" id="IPR035906">
    <property type="entry name" value="MetI-like_sf"/>
</dbReference>
<evidence type="ECO:0000256" key="7">
    <source>
        <dbReference type="ARBA" id="ARBA00023136"/>
    </source>
</evidence>
<evidence type="ECO:0000259" key="9">
    <source>
        <dbReference type="PROSITE" id="PS50928"/>
    </source>
</evidence>
<evidence type="ECO:0000313" key="10">
    <source>
        <dbReference type="EMBL" id="RJT81080.1"/>
    </source>
</evidence>
<dbReference type="InterPro" id="IPR000515">
    <property type="entry name" value="MetI-like"/>
</dbReference>
<comment type="caution">
    <text evidence="10">The sequence shown here is derived from an EMBL/GenBank/DDBJ whole genome shotgun (WGS) entry which is preliminary data.</text>
</comment>
<evidence type="ECO:0000313" key="11">
    <source>
        <dbReference type="Proteomes" id="UP000272560"/>
    </source>
</evidence>
<accession>A0A3A5MGH0</accession>
<evidence type="ECO:0000256" key="8">
    <source>
        <dbReference type="RuleBase" id="RU363032"/>
    </source>
</evidence>
<keyword evidence="6 8" id="KW-1133">Transmembrane helix</keyword>
<dbReference type="PROSITE" id="PS50928">
    <property type="entry name" value="ABC_TM1"/>
    <property type="match status" value="1"/>
</dbReference>
<organism evidence="10 11">
    <name type="scientific">Arthrobacter cheniae</name>
    <dbReference type="NCBI Taxonomy" id="1258888"/>
    <lineage>
        <taxon>Bacteria</taxon>
        <taxon>Bacillati</taxon>
        <taxon>Actinomycetota</taxon>
        <taxon>Actinomycetes</taxon>
        <taxon>Micrococcales</taxon>
        <taxon>Micrococcaceae</taxon>
        <taxon>Arthrobacter</taxon>
    </lineage>
</organism>
<sequence length="280" mass="29086">MTAVLPAKRPVRPGTRDVSVQIRPVVRAGLGVLLVLWILAPLLPVVLWSVAGVWRAPAVTPDTYSVNAFASLGERATLRAGLASLGLGVAVAVVATPLGFLGALAAQSLPGRRGRAVDLILLAPLAIPPFALVLGANTTLLRLHVPAFAGVVLILVVTALPYTAFMYRSALAAYENQFEDVARTLGAHPRQVIRHVRVPLLATATARGFFLAFLVGWGDYVATLLVGGGQLTTLPMLLGAAASSTGNEQLTAVLSLSVIIPPVIILAAFGIPALTRKAVA</sequence>
<feature type="transmembrane region" description="Helical" evidence="8">
    <location>
        <begin position="30"/>
        <end position="51"/>
    </location>
</feature>
<feature type="domain" description="ABC transmembrane type-1" evidence="9">
    <location>
        <begin position="81"/>
        <end position="269"/>
    </location>
</feature>
<keyword evidence="11" id="KW-1185">Reference proteome</keyword>
<keyword evidence="7 8" id="KW-0472">Membrane</keyword>
<feature type="transmembrane region" description="Helical" evidence="8">
    <location>
        <begin position="221"/>
        <end position="241"/>
    </location>
</feature>
<feature type="transmembrane region" description="Helical" evidence="8">
    <location>
        <begin position="253"/>
        <end position="274"/>
    </location>
</feature>
<dbReference type="Gene3D" id="1.10.3720.10">
    <property type="entry name" value="MetI-like"/>
    <property type="match status" value="1"/>
</dbReference>
<comment type="similarity">
    <text evidence="8">Belongs to the binding-protein-dependent transport system permease family.</text>
</comment>
<dbReference type="CDD" id="cd06261">
    <property type="entry name" value="TM_PBP2"/>
    <property type="match status" value="1"/>
</dbReference>
<dbReference type="Pfam" id="PF00528">
    <property type="entry name" value="BPD_transp_1"/>
    <property type="match status" value="1"/>
</dbReference>
<keyword evidence="3" id="KW-1003">Cell membrane</keyword>
<evidence type="ECO:0000256" key="6">
    <source>
        <dbReference type="ARBA" id="ARBA00022989"/>
    </source>
</evidence>
<evidence type="ECO:0000256" key="4">
    <source>
        <dbReference type="ARBA" id="ARBA00022519"/>
    </source>
</evidence>
<dbReference type="PANTHER" id="PTHR43357">
    <property type="entry name" value="INNER MEMBRANE ABC TRANSPORTER PERMEASE PROTEIN YDCV"/>
    <property type="match status" value="1"/>
</dbReference>
<keyword evidence="2 8" id="KW-0813">Transport</keyword>
<proteinExistence type="inferred from homology"/>
<protein>
    <submittedName>
        <fullName evidence="10">ABC transporter permease subunit</fullName>
    </submittedName>
</protein>
<dbReference type="AlphaFoldDB" id="A0A3A5MGH0"/>
<dbReference type="OrthoDB" id="4219855at2"/>
<name>A0A3A5MGH0_9MICC</name>
<dbReference type="Proteomes" id="UP000272560">
    <property type="component" value="Unassembled WGS sequence"/>
</dbReference>
<reference evidence="10 11" key="1">
    <citation type="submission" date="2018-09" db="EMBL/GenBank/DDBJ databases">
        <title>Novel species of Arthrobacter.</title>
        <authorList>
            <person name="Liu Q."/>
            <person name="Xin Y.-H."/>
        </authorList>
    </citation>
    <scope>NUCLEOTIDE SEQUENCE [LARGE SCALE GENOMIC DNA]</scope>
    <source>
        <strain evidence="10 11">Hz2</strain>
    </source>
</reference>
<dbReference type="SUPFAM" id="SSF161098">
    <property type="entry name" value="MetI-like"/>
    <property type="match status" value="1"/>
</dbReference>
<comment type="subcellular location">
    <subcellularLocation>
        <location evidence="1">Cell inner membrane</location>
        <topology evidence="1">Multi-pass membrane protein</topology>
    </subcellularLocation>
    <subcellularLocation>
        <location evidence="8">Cell membrane</location>
        <topology evidence="8">Multi-pass membrane protein</topology>
    </subcellularLocation>
</comment>
<evidence type="ECO:0000256" key="3">
    <source>
        <dbReference type="ARBA" id="ARBA00022475"/>
    </source>
</evidence>
<dbReference type="EMBL" id="QZVT01000003">
    <property type="protein sequence ID" value="RJT81080.1"/>
    <property type="molecule type" value="Genomic_DNA"/>
</dbReference>
<feature type="transmembrane region" description="Helical" evidence="8">
    <location>
        <begin position="82"/>
        <end position="104"/>
    </location>
</feature>
<evidence type="ECO:0000256" key="1">
    <source>
        <dbReference type="ARBA" id="ARBA00004429"/>
    </source>
</evidence>
<gene>
    <name evidence="10" type="ORF">D6T63_07865</name>
</gene>
<feature type="transmembrane region" description="Helical" evidence="8">
    <location>
        <begin position="147"/>
        <end position="167"/>
    </location>
</feature>
<keyword evidence="4" id="KW-0997">Cell inner membrane</keyword>
<feature type="transmembrane region" description="Helical" evidence="8">
    <location>
        <begin position="116"/>
        <end position="135"/>
    </location>
</feature>